<dbReference type="GO" id="GO:0009003">
    <property type="term" value="F:signal peptidase activity"/>
    <property type="evidence" value="ECO:0007669"/>
    <property type="project" value="UniProtKB-EC"/>
</dbReference>
<gene>
    <name evidence="8" type="ORF">V22_13890</name>
</gene>
<evidence type="ECO:0000259" key="7">
    <source>
        <dbReference type="Pfam" id="PF10502"/>
    </source>
</evidence>
<dbReference type="EMBL" id="CP036316">
    <property type="protein sequence ID" value="QDT64158.1"/>
    <property type="molecule type" value="Genomic_DNA"/>
</dbReference>
<dbReference type="AlphaFoldDB" id="A0A517T708"/>
<dbReference type="RefSeq" id="WP_145261089.1">
    <property type="nucleotide sequence ID" value="NZ_CP036316.1"/>
</dbReference>
<evidence type="ECO:0000256" key="2">
    <source>
        <dbReference type="ARBA" id="ARBA00009370"/>
    </source>
</evidence>
<keyword evidence="9" id="KW-1185">Reference proteome</keyword>
<dbReference type="InterPro" id="IPR019533">
    <property type="entry name" value="Peptidase_S26"/>
</dbReference>
<dbReference type="PANTHER" id="PTHR43390">
    <property type="entry name" value="SIGNAL PEPTIDASE I"/>
    <property type="match status" value="1"/>
</dbReference>
<dbReference type="InterPro" id="IPR036286">
    <property type="entry name" value="LexA/Signal_pep-like_sf"/>
</dbReference>
<dbReference type="NCBIfam" id="TIGR02227">
    <property type="entry name" value="sigpep_I_bact"/>
    <property type="match status" value="1"/>
</dbReference>
<dbReference type="InterPro" id="IPR019758">
    <property type="entry name" value="Pept_S26A_signal_pept_1_CS"/>
</dbReference>
<dbReference type="InterPro" id="IPR019757">
    <property type="entry name" value="Pept_S26A_signal_pept_1_Lys-AS"/>
</dbReference>
<feature type="domain" description="Peptidase S26" evidence="7">
    <location>
        <begin position="107"/>
        <end position="179"/>
    </location>
</feature>
<dbReference type="PROSITE" id="PS00760">
    <property type="entry name" value="SPASE_I_2"/>
    <property type="match status" value="1"/>
</dbReference>
<evidence type="ECO:0000256" key="5">
    <source>
        <dbReference type="ARBA" id="ARBA00022801"/>
    </source>
</evidence>
<comment type="catalytic activity">
    <reaction evidence="1 6">
        <text>Cleavage of hydrophobic, N-terminal signal or leader sequences from secreted and periplasmic proteins.</text>
        <dbReference type="EC" id="3.4.21.89"/>
    </reaction>
</comment>
<comment type="similarity">
    <text evidence="2 6">Belongs to the peptidase S26 family.</text>
</comment>
<protein>
    <recommendedName>
        <fullName evidence="4 6">Signal peptidase I</fullName>
        <ecNumber evidence="3 6">3.4.21.89</ecNumber>
    </recommendedName>
</protein>
<keyword evidence="6" id="KW-0645">Protease</keyword>
<dbReference type="GO" id="GO:0016020">
    <property type="term" value="C:membrane"/>
    <property type="evidence" value="ECO:0007669"/>
    <property type="project" value="UniProtKB-SubCell"/>
</dbReference>
<dbReference type="SUPFAM" id="SSF51306">
    <property type="entry name" value="LexA/Signal peptidase"/>
    <property type="match status" value="2"/>
</dbReference>
<dbReference type="PRINTS" id="PR00727">
    <property type="entry name" value="LEADERPTASE"/>
</dbReference>
<dbReference type="KEGG" id="chya:V22_13890"/>
<dbReference type="GO" id="GO:0006465">
    <property type="term" value="P:signal peptide processing"/>
    <property type="evidence" value="ECO:0007669"/>
    <property type="project" value="InterPro"/>
</dbReference>
<dbReference type="Gene3D" id="2.10.109.10">
    <property type="entry name" value="Umud Fragment, subunit A"/>
    <property type="match status" value="2"/>
</dbReference>
<organism evidence="8 9">
    <name type="scientific">Calycomorphotria hydatis</name>
    <dbReference type="NCBI Taxonomy" id="2528027"/>
    <lineage>
        <taxon>Bacteria</taxon>
        <taxon>Pseudomonadati</taxon>
        <taxon>Planctomycetota</taxon>
        <taxon>Planctomycetia</taxon>
        <taxon>Planctomycetales</taxon>
        <taxon>Planctomycetaceae</taxon>
        <taxon>Calycomorphotria</taxon>
    </lineage>
</organism>
<dbReference type="Pfam" id="PF10502">
    <property type="entry name" value="Peptidase_S26"/>
    <property type="match status" value="2"/>
</dbReference>
<reference evidence="8 9" key="1">
    <citation type="submission" date="2019-02" db="EMBL/GenBank/DDBJ databases">
        <title>Deep-cultivation of Planctomycetes and their phenomic and genomic characterization uncovers novel biology.</title>
        <authorList>
            <person name="Wiegand S."/>
            <person name="Jogler M."/>
            <person name="Boedeker C."/>
            <person name="Pinto D."/>
            <person name="Vollmers J."/>
            <person name="Rivas-Marin E."/>
            <person name="Kohn T."/>
            <person name="Peeters S.H."/>
            <person name="Heuer A."/>
            <person name="Rast P."/>
            <person name="Oberbeckmann S."/>
            <person name="Bunk B."/>
            <person name="Jeske O."/>
            <person name="Meyerdierks A."/>
            <person name="Storesund J.E."/>
            <person name="Kallscheuer N."/>
            <person name="Luecker S."/>
            <person name="Lage O.M."/>
            <person name="Pohl T."/>
            <person name="Merkel B.J."/>
            <person name="Hornburger P."/>
            <person name="Mueller R.-W."/>
            <person name="Bruemmer F."/>
            <person name="Labrenz M."/>
            <person name="Spormann A.M."/>
            <person name="Op den Camp H."/>
            <person name="Overmann J."/>
            <person name="Amann R."/>
            <person name="Jetten M.S.M."/>
            <person name="Mascher T."/>
            <person name="Medema M.H."/>
            <person name="Devos D.P."/>
            <person name="Kaster A.-K."/>
            <person name="Ovreas L."/>
            <person name="Rohde M."/>
            <person name="Galperin M.Y."/>
            <person name="Jogler C."/>
        </authorList>
    </citation>
    <scope>NUCLEOTIDE SEQUENCE [LARGE SCALE GENOMIC DNA]</scope>
    <source>
        <strain evidence="8 9">V22</strain>
    </source>
</reference>
<dbReference type="PANTHER" id="PTHR43390:SF1">
    <property type="entry name" value="CHLOROPLAST PROCESSING PEPTIDASE"/>
    <property type="match status" value="1"/>
</dbReference>
<dbReference type="PROSITE" id="PS00761">
    <property type="entry name" value="SPASE_I_3"/>
    <property type="match status" value="1"/>
</dbReference>
<dbReference type="InterPro" id="IPR000223">
    <property type="entry name" value="Pept_S26A_signal_pept_1"/>
</dbReference>
<dbReference type="EC" id="3.4.21.89" evidence="3 6"/>
<dbReference type="GO" id="GO:0004252">
    <property type="term" value="F:serine-type endopeptidase activity"/>
    <property type="evidence" value="ECO:0007669"/>
    <property type="project" value="InterPro"/>
</dbReference>
<evidence type="ECO:0000256" key="3">
    <source>
        <dbReference type="ARBA" id="ARBA00013208"/>
    </source>
</evidence>
<evidence type="ECO:0000256" key="6">
    <source>
        <dbReference type="RuleBase" id="RU362042"/>
    </source>
</evidence>
<feature type="domain" description="Peptidase S26" evidence="7">
    <location>
        <begin position="414"/>
        <end position="515"/>
    </location>
</feature>
<comment type="subcellular location">
    <subcellularLocation>
        <location evidence="6">Membrane</location>
        <topology evidence="6">Single-pass type II membrane protein</topology>
    </subcellularLocation>
</comment>
<sequence>MEALVGLMISVALFRAFEVEGYMISTGSMAPTLYGYHKRVDCPSCGLQFARGITLKEGETISGSRSASGANHVDAGKSVEEHDWDSFANCPNCGESRINITRLPKNHGDQLLVLKNAYDISPPHRWEVIVFRNPGDPGQAYVKRVVGLPGEQLSIVDGDVYADGSICRKDLDTQRGMRISVFDSEHLTEDDSNWQSRWIAESPDDWSEKMDGSFQFTAGKASDDTDRQEWSWLDYEHRIRWGGDHATSTQIPLNVDPALILADALNCPLHWDEDARTLTCIGVMPESWRRRLKGLGEDESYLKLIDKFASQTHVAPVTDGYGYNEIGLAIEPQSVRDLMLETTFNLSRRASFQIEMTDGRRTFQVTVDAAAKELRLSPLDDTSSEPLVEQLDSEILRKPMTLELSLFDRRACMSLNGQPVFEPIDYEEAETALPLDASPVRIAAKSGRVGVERIQLFRDVHYTRGRAKNAVDAPYQLADAEYFVLGDNSPVSLDSRAWQQAAVPAHLLIGKPFVVHLPSRPGILQWGDQKLTVRIPDIERMRLVK</sequence>
<name>A0A517T708_9PLAN</name>
<evidence type="ECO:0000256" key="4">
    <source>
        <dbReference type="ARBA" id="ARBA00019232"/>
    </source>
</evidence>
<accession>A0A517T708</accession>
<proteinExistence type="inferred from homology"/>
<dbReference type="Proteomes" id="UP000319976">
    <property type="component" value="Chromosome"/>
</dbReference>
<evidence type="ECO:0000313" key="8">
    <source>
        <dbReference type="EMBL" id="QDT64158.1"/>
    </source>
</evidence>
<dbReference type="OrthoDB" id="9802919at2"/>
<evidence type="ECO:0000313" key="9">
    <source>
        <dbReference type="Proteomes" id="UP000319976"/>
    </source>
</evidence>
<keyword evidence="5 6" id="KW-0378">Hydrolase</keyword>
<dbReference type="CDD" id="cd06530">
    <property type="entry name" value="S26_SPase_I"/>
    <property type="match status" value="2"/>
</dbReference>
<evidence type="ECO:0000256" key="1">
    <source>
        <dbReference type="ARBA" id="ARBA00000677"/>
    </source>
</evidence>